<protein>
    <recommendedName>
        <fullName evidence="3">DUF4432 domain-containing protein</fullName>
    </recommendedName>
</protein>
<accession>A0ABM7RF37</accession>
<proteinExistence type="predicted"/>
<name>A0ABM7RF37_9BACT</name>
<evidence type="ECO:0000313" key="2">
    <source>
        <dbReference type="Proteomes" id="UP001374893"/>
    </source>
</evidence>
<organism evidence="1 2">
    <name type="scientific">Haloferula helveola</name>
    <dbReference type="NCBI Taxonomy" id="490095"/>
    <lineage>
        <taxon>Bacteria</taxon>
        <taxon>Pseudomonadati</taxon>
        <taxon>Verrucomicrobiota</taxon>
        <taxon>Verrucomicrobiia</taxon>
        <taxon>Verrucomicrobiales</taxon>
        <taxon>Verrucomicrobiaceae</taxon>
        <taxon>Haloferula</taxon>
    </lineage>
</organism>
<dbReference type="EMBL" id="AP024702">
    <property type="protein sequence ID" value="BCX48797.1"/>
    <property type="molecule type" value="Genomic_DNA"/>
</dbReference>
<dbReference type="RefSeq" id="WP_338685151.1">
    <property type="nucleotide sequence ID" value="NZ_AP024702.1"/>
</dbReference>
<evidence type="ECO:0000313" key="1">
    <source>
        <dbReference type="EMBL" id="BCX48797.1"/>
    </source>
</evidence>
<gene>
    <name evidence="1" type="ORF">HAHE_27050</name>
</gene>
<keyword evidence="2" id="KW-1185">Reference proteome</keyword>
<dbReference type="Proteomes" id="UP001374893">
    <property type="component" value="Chromosome"/>
</dbReference>
<evidence type="ECO:0008006" key="3">
    <source>
        <dbReference type="Google" id="ProtNLM"/>
    </source>
</evidence>
<sequence length="366" mass="40050">MDTVHGAESWRLDNGSVSLAVTREGGMIAPVEFRLGDRTVSPYSLSPWKPDEVDAGLPALLRVLRGDFFCLPFGPQEEGLPHGEPANLGWTEVTADAGSLTIRIEASDSGAAIEREISLRNGESAIYYDTRISGLDGEWSYGNHPILDASEAAEGQVRLSVSPFRWASVYPGVFSDPERGERQMLRGGSRFDELCAVSLDHEGSADLTRYPTRQPSDDLVMMVSEEPSPDRPFAWSAAVFDGYVWFSLKNPADFPATLFWLSNGGRDGEPWNGRHKGRVGIEEVCSHFCDGVDVSRQNLLADFDIPTVRAFRPEETVSLRIVQAVAEVPGGFGKVEEIVPAGDGKVRISDDNGLSVETQVDWSFVL</sequence>
<reference evidence="1 2" key="1">
    <citation type="submission" date="2021-06" db="EMBL/GenBank/DDBJ databases">
        <title>Complete genome of Haloferula helveola possessing various polysaccharide degrading enzymes.</title>
        <authorList>
            <person name="Takami H."/>
            <person name="Huang C."/>
            <person name="Hamasaki K."/>
        </authorList>
    </citation>
    <scope>NUCLEOTIDE SEQUENCE [LARGE SCALE GENOMIC DNA]</scope>
    <source>
        <strain evidence="1 2">CN-1</strain>
    </source>
</reference>